<dbReference type="SUPFAM" id="SSF159245">
    <property type="entry name" value="AttH-like"/>
    <property type="match status" value="1"/>
</dbReference>
<evidence type="ECO:0000259" key="1">
    <source>
        <dbReference type="Pfam" id="PF07143"/>
    </source>
</evidence>
<proteinExistence type="predicted"/>
<dbReference type="Pfam" id="PF17186">
    <property type="entry name" value="Lipocalin_9"/>
    <property type="match status" value="1"/>
</dbReference>
<keyword evidence="3" id="KW-1185">Reference proteome</keyword>
<dbReference type="InterPro" id="IPR023374">
    <property type="entry name" value="AttH-like_dom_sf"/>
</dbReference>
<dbReference type="RefSeq" id="WP_169281714.1">
    <property type="nucleotide sequence ID" value="NZ_CP051680.1"/>
</dbReference>
<feature type="domain" description="AttH" evidence="1">
    <location>
        <begin position="141"/>
        <end position="219"/>
    </location>
</feature>
<accession>A0A7Z2VLU6</accession>
<dbReference type="Pfam" id="PF07143">
    <property type="entry name" value="CrtC"/>
    <property type="match status" value="1"/>
</dbReference>
<dbReference type="Gene3D" id="2.40.370.10">
    <property type="entry name" value="AttH-like domain"/>
    <property type="match status" value="2"/>
</dbReference>
<protein>
    <recommendedName>
        <fullName evidence="1">AttH domain-containing protein</fullName>
    </recommendedName>
</protein>
<dbReference type="PANTHER" id="PTHR38591">
    <property type="entry name" value="HYDROLASE"/>
    <property type="match status" value="1"/>
</dbReference>
<dbReference type="AlphaFoldDB" id="A0A7Z2VLU6"/>
<dbReference type="InterPro" id="IPR010791">
    <property type="entry name" value="AttH_dom"/>
</dbReference>
<dbReference type="EMBL" id="CP051680">
    <property type="protein sequence ID" value="QJD85452.1"/>
    <property type="molecule type" value="Genomic_DNA"/>
</dbReference>
<name>A0A7Z2VLU6_9BACL</name>
<evidence type="ECO:0000313" key="3">
    <source>
        <dbReference type="Proteomes" id="UP000502248"/>
    </source>
</evidence>
<reference evidence="2 3" key="1">
    <citation type="submission" date="2020-04" db="EMBL/GenBank/DDBJ databases">
        <title>Genome sequencing of novel species.</title>
        <authorList>
            <person name="Heo J."/>
            <person name="Kim S.-J."/>
            <person name="Kim J.-S."/>
            <person name="Hong S.-B."/>
            <person name="Kwon S.-W."/>
        </authorList>
    </citation>
    <scope>NUCLEOTIDE SEQUENCE [LARGE SCALE GENOMIC DNA]</scope>
    <source>
        <strain evidence="2 3">MFER-1</strain>
    </source>
</reference>
<dbReference type="KEGG" id="cheb:HH215_21235"/>
<dbReference type="PANTHER" id="PTHR38591:SF1">
    <property type="entry name" value="BLL1000 PROTEIN"/>
    <property type="match status" value="1"/>
</dbReference>
<gene>
    <name evidence="2" type="ORF">HH215_21235</name>
</gene>
<sequence length="367" mass="42166">MDRPRATITIPKDAAAHPESNLEWWYCYAFVNGSGGKRYALMISFFRVGELPRLKGHYLIYSLIRLDDPRFIARSMLDRSLTVQMTGLYLPSYFLFKPGDAHTWEQYGTLLQGKLPPPHAWTQDVSVRSRPTSLRYGRAAELIFKDDKSQEFTLRIHDREARIELDFSPCKPLTVVDEIGTLNGLYYYSSTRNTVKGRIHHEEGSEQLSGEGWFDHQWGRNYELLKGEGWNWFGLQLDDGRELLISQMHVAKTDSPPAPPTALLILKDRAMITVNNIKMQPLRYWNSDKSGMTYPIEWHVTIPHYRIELHVCPVIDNQEMPIVGPIRAIWEGACTVTGIDHGNHARIKGRGFVELAGYAKYVKYAKP</sequence>
<evidence type="ECO:0000313" key="2">
    <source>
        <dbReference type="EMBL" id="QJD85452.1"/>
    </source>
</evidence>
<organism evidence="2 3">
    <name type="scientific">Cohnella herbarum</name>
    <dbReference type="NCBI Taxonomy" id="2728023"/>
    <lineage>
        <taxon>Bacteria</taxon>
        <taxon>Bacillati</taxon>
        <taxon>Bacillota</taxon>
        <taxon>Bacilli</taxon>
        <taxon>Bacillales</taxon>
        <taxon>Paenibacillaceae</taxon>
        <taxon>Cohnella</taxon>
    </lineage>
</organism>
<dbReference type="Proteomes" id="UP000502248">
    <property type="component" value="Chromosome"/>
</dbReference>